<gene>
    <name evidence="1" type="ORF">GAP32_243</name>
</gene>
<dbReference type="RefSeq" id="YP_006987348.1">
    <property type="nucleotide sequence ID" value="NC_019401.1"/>
</dbReference>
<evidence type="ECO:0008006" key="3">
    <source>
        <dbReference type="Google" id="ProtNLM"/>
    </source>
</evidence>
<dbReference type="GeneID" id="13993983"/>
<dbReference type="InterPro" id="IPR024364">
    <property type="entry name" value="Baseplate_phage_T4-like"/>
</dbReference>
<dbReference type="OrthoDB" id="7992at10239"/>
<dbReference type="EMBL" id="JN882285">
    <property type="protein sequence ID" value="AFC21693.1"/>
    <property type="molecule type" value="Genomic_DNA"/>
</dbReference>
<dbReference type="Proteomes" id="UP000000457">
    <property type="component" value="Segment"/>
</dbReference>
<name>K4F6V0_9CAUD</name>
<keyword evidence="2" id="KW-1185">Reference proteome</keyword>
<accession>K4F6V0</accession>
<evidence type="ECO:0000313" key="1">
    <source>
        <dbReference type="EMBL" id="AFC21693.1"/>
    </source>
</evidence>
<dbReference type="Pfam" id="PF12322">
    <property type="entry name" value="T4_baseplate"/>
    <property type="match status" value="1"/>
</dbReference>
<organism evidence="1 2">
    <name type="scientific">Cronobacter phage vB_CsaM_GAP32</name>
    <dbReference type="NCBI Taxonomy" id="1141136"/>
    <lineage>
        <taxon>Viruses</taxon>
        <taxon>Duplodnaviria</taxon>
        <taxon>Heunggongvirae</taxon>
        <taxon>Uroviricota</taxon>
        <taxon>Caudoviricetes</taxon>
        <taxon>Mimasvirus</taxon>
        <taxon>Mimasvirus GAP32</taxon>
    </lineage>
</organism>
<protein>
    <recommendedName>
        <fullName evidence="3">Baseplate hub subunit</fullName>
    </recommendedName>
</protein>
<evidence type="ECO:0000313" key="2">
    <source>
        <dbReference type="Proteomes" id="UP000000457"/>
    </source>
</evidence>
<reference evidence="1 2" key="1">
    <citation type="journal article" date="2014" name="Virology">
        <title>Supersize me: Cronobacter sakazakii phage GAP32.</title>
        <authorList>
            <person name="Abbasifar R."/>
            <person name="Griffiths M.W."/>
            <person name="Sabour P.M."/>
            <person name="Ackermann H.-W."/>
            <person name="Vandersteegen K."/>
            <person name="Lavigne R."/>
            <person name="Noben J.-P."/>
            <person name="Villa A.A."/>
            <person name="Abbasifar A."/>
            <person name="Nash J.H.E."/>
            <person name="Kropinski A.M."/>
        </authorList>
    </citation>
    <scope>NUCLEOTIDE SEQUENCE [LARGE SCALE GENOMIC DNA]</scope>
    <source>
        <strain evidence="1">GAP-32</strain>
    </source>
</reference>
<dbReference type="KEGG" id="vg:13993983"/>
<proteinExistence type="predicted"/>
<sequence>MNKMNPLSKYTKVEVLYTKLISNDVIKYPSGVLVNDTVECGICARSARDELMFNNPDALMNGEAVASVIENCVPNIEDARKLYVPDVELLLIGIKLATKEREYHIEVDCPECGHHGAFERDLQFLLDSAELLEEQPELLLEEVGGLLLKFKPHTWEEYSAFGQRMFQEQKKARMLEDLEDMSDEEKMEHFSTIFESMTKLSFEMIVANIESVETVDGTKITEREFIAEWLGEQPAFILKQIREKSDFINNVGVSHEMEVGCSSCGHEWTLENLQFDPSNFFVQSF</sequence>